<organism evidence="4 5">
    <name type="scientific">Aequorivita echinoideorum</name>
    <dbReference type="NCBI Taxonomy" id="1549647"/>
    <lineage>
        <taxon>Bacteria</taxon>
        <taxon>Pseudomonadati</taxon>
        <taxon>Bacteroidota</taxon>
        <taxon>Flavobacteriia</taxon>
        <taxon>Flavobacteriales</taxon>
        <taxon>Flavobacteriaceae</taxon>
        <taxon>Aequorivita</taxon>
    </lineage>
</organism>
<reference evidence="4 5" key="1">
    <citation type="submission" date="2021-05" db="EMBL/GenBank/DDBJ databases">
        <title>Aequorivita echinoideorum JCM 30378 genome.</title>
        <authorList>
            <person name="Zhang H."/>
            <person name="Li C."/>
        </authorList>
    </citation>
    <scope>NUCLEOTIDE SEQUENCE [LARGE SCALE GENOMIC DNA]</scope>
    <source>
        <strain evidence="4 5">JCM30378</strain>
    </source>
</reference>
<evidence type="ECO:0000313" key="5">
    <source>
        <dbReference type="Proteomes" id="UP001297092"/>
    </source>
</evidence>
<comment type="caution">
    <text evidence="4">The sequence shown here is derived from an EMBL/GenBank/DDBJ whole genome shotgun (WGS) entry which is preliminary data.</text>
</comment>
<feature type="coiled-coil region" evidence="3">
    <location>
        <begin position="115"/>
        <end position="146"/>
    </location>
</feature>
<dbReference type="Pfam" id="PF08139">
    <property type="entry name" value="LPAM_1"/>
    <property type="match status" value="1"/>
</dbReference>
<name>A0ABS5S277_9FLAO</name>
<evidence type="ECO:0000313" key="4">
    <source>
        <dbReference type="EMBL" id="MBT0607307.1"/>
    </source>
</evidence>
<evidence type="ECO:0000256" key="1">
    <source>
        <dbReference type="ARBA" id="ARBA00017922"/>
    </source>
</evidence>
<gene>
    <name evidence="4" type="ORF">KIV10_03850</name>
</gene>
<sequence length="146" mass="16616">MKKLIYILFAMLVIAGCNNGKKEELRNENESSKMNEVVAVHDELMPKMSTVGELQGKLRAQIDSINPDSTKVAVLGELKAANENMMEWMKSFGRDFTFEEINKDEKLSPEKEQLLSKYEKSVSELKEQMNAAIRNAETIIEKSENN</sequence>
<evidence type="ECO:0000256" key="2">
    <source>
        <dbReference type="ARBA" id="ARBA00022729"/>
    </source>
</evidence>
<keyword evidence="3" id="KW-0175">Coiled coil</keyword>
<proteinExistence type="predicted"/>
<dbReference type="PROSITE" id="PS51257">
    <property type="entry name" value="PROKAR_LIPOPROTEIN"/>
    <property type="match status" value="1"/>
</dbReference>
<protein>
    <recommendedName>
        <fullName evidence="1">Type IV secretion system putative lipoprotein virB7</fullName>
    </recommendedName>
</protein>
<keyword evidence="5" id="KW-1185">Reference proteome</keyword>
<dbReference type="RefSeq" id="WP_214112189.1">
    <property type="nucleotide sequence ID" value="NZ_JAHCTB010000002.1"/>
</dbReference>
<keyword evidence="2" id="KW-0732">Signal</keyword>
<dbReference type="Proteomes" id="UP001297092">
    <property type="component" value="Unassembled WGS sequence"/>
</dbReference>
<dbReference type="EMBL" id="JAHCTB010000002">
    <property type="protein sequence ID" value="MBT0607307.1"/>
    <property type="molecule type" value="Genomic_DNA"/>
</dbReference>
<accession>A0ABS5S277</accession>
<dbReference type="InterPro" id="IPR012640">
    <property type="entry name" value="Membr_lipoprot_lipid_attach_CS"/>
</dbReference>
<evidence type="ECO:0000256" key="3">
    <source>
        <dbReference type="SAM" id="Coils"/>
    </source>
</evidence>